<dbReference type="CDD" id="cd18791">
    <property type="entry name" value="SF2_C_RHA"/>
    <property type="match status" value="1"/>
</dbReference>
<dbReference type="GO" id="GO:0016787">
    <property type="term" value="F:hydrolase activity"/>
    <property type="evidence" value="ECO:0007669"/>
    <property type="project" value="UniProtKB-KW"/>
</dbReference>
<dbReference type="SMART" id="SM00490">
    <property type="entry name" value="HELICc"/>
    <property type="match status" value="1"/>
</dbReference>
<evidence type="ECO:0000256" key="2">
    <source>
        <dbReference type="ARBA" id="ARBA00022801"/>
    </source>
</evidence>
<dbReference type="PANTHER" id="PTHR43519:SF1">
    <property type="entry name" value="ATP-DEPENDENT RNA HELICASE HRPB"/>
    <property type="match status" value="1"/>
</dbReference>
<reference evidence="8" key="1">
    <citation type="submission" date="2016-04" db="EMBL/GenBank/DDBJ databases">
        <authorList>
            <person name="Evans L.H."/>
            <person name="Alamgir A."/>
            <person name="Owens N."/>
            <person name="Weber N.D."/>
            <person name="Virtaneva K."/>
            <person name="Barbian K."/>
            <person name="Babar A."/>
            <person name="Rosenke K."/>
        </authorList>
    </citation>
    <scope>NUCLEOTIDE SEQUENCE</scope>
    <source>
        <strain evidence="8">86</strain>
    </source>
</reference>
<dbReference type="Pfam" id="PF24473">
    <property type="entry name" value="CON_HrpB"/>
    <property type="match status" value="1"/>
</dbReference>
<keyword evidence="1" id="KW-0547">Nucleotide-binding</keyword>
<dbReference type="Pfam" id="PF00271">
    <property type="entry name" value="Helicase_C"/>
    <property type="match status" value="1"/>
</dbReference>
<feature type="domain" description="Helicase C-terminal" evidence="7">
    <location>
        <begin position="210"/>
        <end position="374"/>
    </location>
</feature>
<evidence type="ECO:0000256" key="4">
    <source>
        <dbReference type="ARBA" id="ARBA00022840"/>
    </source>
</evidence>
<evidence type="ECO:0000256" key="3">
    <source>
        <dbReference type="ARBA" id="ARBA00022806"/>
    </source>
</evidence>
<dbReference type="PROSITE" id="PS51194">
    <property type="entry name" value="HELICASE_CTER"/>
    <property type="match status" value="1"/>
</dbReference>
<evidence type="ECO:0000313" key="8">
    <source>
        <dbReference type="EMBL" id="SBW06926.1"/>
    </source>
</evidence>
<dbReference type="Pfam" id="PF00270">
    <property type="entry name" value="DEAD"/>
    <property type="match status" value="1"/>
</dbReference>
<dbReference type="InterPro" id="IPR010225">
    <property type="entry name" value="HrpB"/>
</dbReference>
<name>A0A212K5J2_9PROT</name>
<gene>
    <name evidence="8" type="primary">hrpB</name>
    <name evidence="8" type="ORF">KL86APRO_12175</name>
</gene>
<proteinExistence type="predicted"/>
<keyword evidence="4" id="KW-0067">ATP-binding</keyword>
<feature type="region of interest" description="Disordered" evidence="5">
    <location>
        <begin position="796"/>
        <end position="821"/>
    </location>
</feature>
<keyword evidence="3 8" id="KW-0347">Helicase</keyword>
<dbReference type="InterPro" id="IPR007502">
    <property type="entry name" value="Helicase-assoc_dom"/>
</dbReference>
<accession>A0A212K5J2</accession>
<dbReference type="NCBIfam" id="TIGR01970">
    <property type="entry name" value="DEAH_box_HrpB"/>
    <property type="match status" value="1"/>
</dbReference>
<keyword evidence="2 8" id="KW-0378">Hydrolase</keyword>
<dbReference type="CDD" id="cd17990">
    <property type="entry name" value="DEXHc_HrpB"/>
    <property type="match status" value="1"/>
</dbReference>
<dbReference type="SMART" id="SM00487">
    <property type="entry name" value="DEXDc"/>
    <property type="match status" value="1"/>
</dbReference>
<dbReference type="GO" id="GO:0005524">
    <property type="term" value="F:ATP binding"/>
    <property type="evidence" value="ECO:0007669"/>
    <property type="project" value="UniProtKB-KW"/>
</dbReference>
<dbReference type="InterPro" id="IPR049614">
    <property type="entry name" value="HrpB_DEXH"/>
</dbReference>
<evidence type="ECO:0000259" key="7">
    <source>
        <dbReference type="PROSITE" id="PS51194"/>
    </source>
</evidence>
<dbReference type="GO" id="GO:0003724">
    <property type="term" value="F:RNA helicase activity"/>
    <property type="evidence" value="ECO:0007669"/>
    <property type="project" value="UniProtKB-EC"/>
</dbReference>
<evidence type="ECO:0000256" key="5">
    <source>
        <dbReference type="SAM" id="MobiDB-lite"/>
    </source>
</evidence>
<dbReference type="InterPro" id="IPR027417">
    <property type="entry name" value="P-loop_NTPase"/>
</dbReference>
<dbReference type="FunFam" id="3.40.50.300:FF:002125">
    <property type="entry name" value="ATP-dependent helicase HrpB"/>
    <property type="match status" value="1"/>
</dbReference>
<evidence type="ECO:0000259" key="6">
    <source>
        <dbReference type="PROSITE" id="PS51192"/>
    </source>
</evidence>
<dbReference type="InterPro" id="IPR056329">
    <property type="entry name" value="CON_HrpB"/>
</dbReference>
<dbReference type="InterPro" id="IPR001650">
    <property type="entry name" value="Helicase_C-like"/>
</dbReference>
<dbReference type="EMBL" id="FLUO01000001">
    <property type="protein sequence ID" value="SBW06926.1"/>
    <property type="molecule type" value="Genomic_DNA"/>
</dbReference>
<sequence>MSADPATALAALPIAEALPRLRRALAHGRGAVLEAPPGAGKTTAVPLALLGADWLEGRTILMLEPRRLAARAAARRMAALLGEAVGGTVGFRVRQEARVSAATRIEVVTEGILTRRLQSDPELAGVGCVIFDEFHERSLHADLGLALTLEVQAALRDDLRLLAMSATLDGGPVAALMGGAPVIASEGRAFPVETRFLPGAGRPHEQTAAAIRRALREETGSVLAFLPGEGEIRRVQGLLSGLPPEVEVCPLYGALPAAAQDRAIRPAPPGRRKVVLATAIAETSLTIDGIRVVVDAGLSRRARFEPRAGMGRLVTVRVSRAEADQRRGRAGRLEPGVCYRLWSEAEDRALTPFPPPEILEADLAPLALDLAAWGADAADLPWLDVPPAGALAQAAELLTGLGALDAAGRITPHGREMAALPLHPRLAHMILAARVHGLGGLACDVAALLEDRDPLRTRGADLRARLEALRGGSPEADAAALARARRSAADLRRRLKLAPPEGVGGAGAVVALAYPDRVGRRRGPGAYTLSGGRGAVLDEADPLAAETFLAVADVDGGAQNARIFLAAPLTAAEIEALFAPVETEVVRWDARSESVVARRQRRLGAVVLADAPLPAADPARLAEGLIDGIRQTGLHVLPWDAGSEQFRARVAFLRRAEGEPWPDLSDAALLAGLEDWLAPYLSGLSRLAQMKKLPLREALAATLSWEMRQRLDAEAPTHYTVPTGDRIPLDYSGEVPVLAVRVQQMFGVTRHPALAGGRVPLLLHLLSPAHRPIQITRDLPGFWSGSYPAVKAEMKGRYPKHPWPDDPAAAEPTRRAKPKGT</sequence>
<dbReference type="Pfam" id="PF04408">
    <property type="entry name" value="WHD_HA2"/>
    <property type="match status" value="1"/>
</dbReference>
<dbReference type="SMART" id="SM00847">
    <property type="entry name" value="HA2"/>
    <property type="match status" value="1"/>
</dbReference>
<dbReference type="AlphaFoldDB" id="A0A212K5J2"/>
<feature type="domain" description="Helicase ATP-binding" evidence="6">
    <location>
        <begin position="22"/>
        <end position="186"/>
    </location>
</feature>
<dbReference type="PANTHER" id="PTHR43519">
    <property type="entry name" value="ATP-DEPENDENT RNA HELICASE HRPB"/>
    <property type="match status" value="1"/>
</dbReference>
<dbReference type="Gene3D" id="1.20.120.1080">
    <property type="match status" value="1"/>
</dbReference>
<dbReference type="PIRSF" id="PIRSF005496">
    <property type="entry name" value="ATP_hel_hrpB"/>
    <property type="match status" value="1"/>
</dbReference>
<protein>
    <submittedName>
        <fullName evidence="8">ATP-dependent RNA helicase HrpB</fullName>
        <ecNumber evidence="8">3.6.4.13</ecNumber>
    </submittedName>
</protein>
<dbReference type="SUPFAM" id="SSF52540">
    <property type="entry name" value="P-loop containing nucleoside triphosphate hydrolases"/>
    <property type="match status" value="1"/>
</dbReference>
<dbReference type="EC" id="3.6.4.13" evidence="8"/>
<dbReference type="InterPro" id="IPR048333">
    <property type="entry name" value="HA2_WH"/>
</dbReference>
<dbReference type="PROSITE" id="PS51192">
    <property type="entry name" value="HELICASE_ATP_BIND_1"/>
    <property type="match status" value="1"/>
</dbReference>
<dbReference type="InterPro" id="IPR014001">
    <property type="entry name" value="Helicase_ATP-bd"/>
</dbReference>
<dbReference type="Gene3D" id="3.40.50.300">
    <property type="entry name" value="P-loop containing nucleotide triphosphate hydrolases"/>
    <property type="match status" value="2"/>
</dbReference>
<dbReference type="InterPro" id="IPR013689">
    <property type="entry name" value="RNA_helicase_ATP-dep_HrpB_C"/>
</dbReference>
<dbReference type="Pfam" id="PF08482">
    <property type="entry name" value="HrpB_C"/>
    <property type="match status" value="1"/>
</dbReference>
<organism evidence="8">
    <name type="scientific">uncultured Alphaproteobacteria bacterium</name>
    <dbReference type="NCBI Taxonomy" id="91750"/>
    <lineage>
        <taxon>Bacteria</taxon>
        <taxon>Pseudomonadati</taxon>
        <taxon>Pseudomonadota</taxon>
        <taxon>Alphaproteobacteria</taxon>
        <taxon>environmental samples</taxon>
    </lineage>
</organism>
<dbReference type="GO" id="GO:0003676">
    <property type="term" value="F:nucleic acid binding"/>
    <property type="evidence" value="ECO:0007669"/>
    <property type="project" value="InterPro"/>
</dbReference>
<evidence type="ECO:0000256" key="1">
    <source>
        <dbReference type="ARBA" id="ARBA00022741"/>
    </source>
</evidence>
<dbReference type="InterPro" id="IPR011545">
    <property type="entry name" value="DEAD/DEAH_box_helicase_dom"/>
</dbReference>